<feature type="region of interest" description="Disordered" evidence="1">
    <location>
        <begin position="59"/>
        <end position="82"/>
    </location>
</feature>
<sequence precursor="true">MRQSGPQGRRALPALGLALLLSFTACSPKSDAQLEQDVQQGVNNIQDGAEQLGDRLQEGAKDLGEKADAVGDGVQKGLTDGR</sequence>
<reference evidence="3 4" key="1">
    <citation type="journal article" date="2011" name="Stand. Genomic Sci.">
        <title>Complete genome sequence of Deinococcus maricopensis type strain (LB-34).</title>
        <authorList>
            <person name="Pukall R."/>
            <person name="Zeytun A."/>
            <person name="Lucas S."/>
            <person name="Lapidus A."/>
            <person name="Hammon N."/>
            <person name="Deshpande S."/>
            <person name="Nolan M."/>
            <person name="Cheng J.F."/>
            <person name="Pitluck S."/>
            <person name="Liolios K."/>
            <person name="Pagani I."/>
            <person name="Mikhailova N."/>
            <person name="Ivanova N."/>
            <person name="Mavromatis K."/>
            <person name="Pati A."/>
            <person name="Tapia R."/>
            <person name="Han C."/>
            <person name="Goodwin L."/>
            <person name="Chen A."/>
            <person name="Palaniappan K."/>
            <person name="Land M."/>
            <person name="Hauser L."/>
            <person name="Chang Y.J."/>
            <person name="Jeffries C.D."/>
            <person name="Brambilla E.M."/>
            <person name="Rohde M."/>
            <person name="Goker M."/>
            <person name="Detter J.C."/>
            <person name="Woyke T."/>
            <person name="Bristow J."/>
            <person name="Eisen J.A."/>
            <person name="Markowitz V."/>
            <person name="Hugenholtz P."/>
            <person name="Kyrpides N.C."/>
            <person name="Klenk H.P."/>
        </authorList>
    </citation>
    <scope>NUCLEOTIDE SEQUENCE [LARGE SCALE GENOMIC DNA]</scope>
    <source>
        <strain evidence="4">DSM 21211 / LMG 22137 / NRRL B-23946 / LB-34</strain>
    </source>
</reference>
<dbReference type="PROSITE" id="PS51257">
    <property type="entry name" value="PROKAR_LIPOPROTEIN"/>
    <property type="match status" value="1"/>
</dbReference>
<accession>E8U8W9</accession>
<dbReference type="STRING" id="709986.Deima_1861"/>
<proteinExistence type="predicted"/>
<name>E8U8W9_DEIML</name>
<feature type="chain" id="PRO_5003228446" description="Lipoprotein" evidence="2">
    <location>
        <begin position="33"/>
        <end position="82"/>
    </location>
</feature>
<evidence type="ECO:0000313" key="3">
    <source>
        <dbReference type="EMBL" id="ADV67508.1"/>
    </source>
</evidence>
<keyword evidence="4" id="KW-1185">Reference proteome</keyword>
<gene>
    <name evidence="3" type="ordered locus">Deima_1861</name>
</gene>
<evidence type="ECO:0000256" key="2">
    <source>
        <dbReference type="SAM" id="SignalP"/>
    </source>
</evidence>
<evidence type="ECO:0008006" key="5">
    <source>
        <dbReference type="Google" id="ProtNLM"/>
    </source>
</evidence>
<reference evidence="4" key="2">
    <citation type="submission" date="2011-01" db="EMBL/GenBank/DDBJ databases">
        <title>The complete genome of Deinococcus maricopensis DSM 21211.</title>
        <authorList>
            <consortium name="US DOE Joint Genome Institute (JGI-PGF)"/>
            <person name="Lucas S."/>
            <person name="Copeland A."/>
            <person name="Lapidus A."/>
            <person name="Goodwin L."/>
            <person name="Pitluck S."/>
            <person name="Kyrpides N."/>
            <person name="Mavromatis K."/>
            <person name="Pagani I."/>
            <person name="Ivanova N."/>
            <person name="Ovchinnikova G."/>
            <person name="Zeytun A."/>
            <person name="Detter J.C."/>
            <person name="Han C."/>
            <person name="Land M."/>
            <person name="Hauser L."/>
            <person name="Markowitz V."/>
            <person name="Cheng J.-F."/>
            <person name="Hugenholtz P."/>
            <person name="Woyke T."/>
            <person name="Wu D."/>
            <person name="Pukall R."/>
            <person name="Gehrich-Schroeter G."/>
            <person name="Brambilla E."/>
            <person name="Klenk H.-P."/>
            <person name="Eisen J.A."/>
        </authorList>
    </citation>
    <scope>NUCLEOTIDE SEQUENCE [LARGE SCALE GENOMIC DNA]</scope>
    <source>
        <strain evidence="4">DSM 21211 / LMG 22137 / NRRL B-23946 / LB-34</strain>
    </source>
</reference>
<feature type="signal peptide" evidence="2">
    <location>
        <begin position="1"/>
        <end position="32"/>
    </location>
</feature>
<feature type="compositionally biased region" description="Basic and acidic residues" evidence="1">
    <location>
        <begin position="59"/>
        <end position="69"/>
    </location>
</feature>
<evidence type="ECO:0000313" key="4">
    <source>
        <dbReference type="Proteomes" id="UP000008635"/>
    </source>
</evidence>
<dbReference type="HOGENOM" id="CLU_2552636_0_0_0"/>
<dbReference type="EMBL" id="CP002454">
    <property type="protein sequence ID" value="ADV67508.1"/>
    <property type="molecule type" value="Genomic_DNA"/>
</dbReference>
<dbReference type="AlphaFoldDB" id="E8U8W9"/>
<evidence type="ECO:0000256" key="1">
    <source>
        <dbReference type="SAM" id="MobiDB-lite"/>
    </source>
</evidence>
<dbReference type="KEGG" id="dmr:Deima_1861"/>
<dbReference type="RefSeq" id="WP_013557013.1">
    <property type="nucleotide sequence ID" value="NC_014958.1"/>
</dbReference>
<keyword evidence="2" id="KW-0732">Signal</keyword>
<protein>
    <recommendedName>
        <fullName evidence="5">Lipoprotein</fullName>
    </recommendedName>
</protein>
<organism evidence="3 4">
    <name type="scientific">Deinococcus maricopensis (strain DSM 21211 / LMG 22137 / NRRL B-23946 / LB-34)</name>
    <dbReference type="NCBI Taxonomy" id="709986"/>
    <lineage>
        <taxon>Bacteria</taxon>
        <taxon>Thermotogati</taxon>
        <taxon>Deinococcota</taxon>
        <taxon>Deinococci</taxon>
        <taxon>Deinococcales</taxon>
        <taxon>Deinococcaceae</taxon>
        <taxon>Deinococcus</taxon>
    </lineage>
</organism>
<dbReference type="Proteomes" id="UP000008635">
    <property type="component" value="Chromosome"/>
</dbReference>